<dbReference type="PANTHER" id="PTHR43776">
    <property type="entry name" value="TRANSPORT ATP-BINDING PROTEIN"/>
    <property type="match status" value="1"/>
</dbReference>
<dbReference type="InterPro" id="IPR027417">
    <property type="entry name" value="P-loop_NTPase"/>
</dbReference>
<evidence type="ECO:0000256" key="2">
    <source>
        <dbReference type="ARBA" id="ARBA00022448"/>
    </source>
</evidence>
<reference evidence="7" key="1">
    <citation type="submission" date="2017-04" db="EMBL/GenBank/DDBJ databases">
        <authorList>
            <person name="Varghese N."/>
            <person name="Submissions S."/>
        </authorList>
    </citation>
    <scope>NUCLEOTIDE SEQUENCE [LARGE SCALE GENOMIC DNA]</scope>
    <source>
        <strain evidence="7">K3S</strain>
    </source>
</reference>
<organism evidence="6 7">
    <name type="scientific">Desulfovibrio gilichinskyi</name>
    <dbReference type="NCBI Taxonomy" id="1519643"/>
    <lineage>
        <taxon>Bacteria</taxon>
        <taxon>Pseudomonadati</taxon>
        <taxon>Thermodesulfobacteriota</taxon>
        <taxon>Desulfovibrionia</taxon>
        <taxon>Desulfovibrionales</taxon>
        <taxon>Desulfovibrionaceae</taxon>
        <taxon>Desulfovibrio</taxon>
    </lineage>
</organism>
<feature type="domain" description="ABC transporter" evidence="5">
    <location>
        <begin position="2"/>
        <end position="200"/>
    </location>
</feature>
<dbReference type="PANTHER" id="PTHR43776:SF7">
    <property type="entry name" value="D,D-DIPEPTIDE TRANSPORT ATP-BINDING PROTEIN DDPF-RELATED"/>
    <property type="match status" value="1"/>
</dbReference>
<dbReference type="Pfam" id="PF00005">
    <property type="entry name" value="ABC_tran"/>
    <property type="match status" value="1"/>
</dbReference>
<dbReference type="AlphaFoldDB" id="A0A1X7F0V8"/>
<dbReference type="Gene3D" id="3.40.50.300">
    <property type="entry name" value="P-loop containing nucleotide triphosphate hydrolases"/>
    <property type="match status" value="1"/>
</dbReference>
<comment type="similarity">
    <text evidence="1">Belongs to the ABC transporter superfamily.</text>
</comment>
<keyword evidence="4 6" id="KW-0067">ATP-binding</keyword>
<evidence type="ECO:0000256" key="4">
    <source>
        <dbReference type="ARBA" id="ARBA00022840"/>
    </source>
</evidence>
<keyword evidence="3" id="KW-0547">Nucleotide-binding</keyword>
<dbReference type="InterPro" id="IPR050319">
    <property type="entry name" value="ABC_transp_ATP-bind"/>
</dbReference>
<dbReference type="STRING" id="1519643.SAMN06295933_3535"/>
<dbReference type="SUPFAM" id="SSF52540">
    <property type="entry name" value="P-loop containing nucleoside triphosphate hydrolases"/>
    <property type="match status" value="1"/>
</dbReference>
<evidence type="ECO:0000259" key="5">
    <source>
        <dbReference type="PROSITE" id="PS50893"/>
    </source>
</evidence>
<keyword evidence="2" id="KW-0813">Transport</keyword>
<dbReference type="InterPro" id="IPR003439">
    <property type="entry name" value="ABC_transporter-like_ATP-bd"/>
</dbReference>
<dbReference type="OrthoDB" id="9809450at2"/>
<evidence type="ECO:0000256" key="3">
    <source>
        <dbReference type="ARBA" id="ARBA00022741"/>
    </source>
</evidence>
<dbReference type="SMART" id="SM00382">
    <property type="entry name" value="AAA"/>
    <property type="match status" value="1"/>
</dbReference>
<dbReference type="Proteomes" id="UP000192906">
    <property type="component" value="Unassembled WGS sequence"/>
</dbReference>
<proteinExistence type="inferred from homology"/>
<dbReference type="PROSITE" id="PS50893">
    <property type="entry name" value="ABC_TRANSPORTER_2"/>
    <property type="match status" value="1"/>
</dbReference>
<dbReference type="GO" id="GO:0055085">
    <property type="term" value="P:transmembrane transport"/>
    <property type="evidence" value="ECO:0007669"/>
    <property type="project" value="UniProtKB-ARBA"/>
</dbReference>
<dbReference type="GO" id="GO:0016887">
    <property type="term" value="F:ATP hydrolysis activity"/>
    <property type="evidence" value="ECO:0007669"/>
    <property type="project" value="InterPro"/>
</dbReference>
<protein>
    <submittedName>
        <fullName evidence="6">Peptide/nickel transport system ATP-binding protein/Fe3+-transporting ATPase</fullName>
    </submittedName>
</protein>
<dbReference type="EMBL" id="FWZU01000008">
    <property type="protein sequence ID" value="SMF43157.1"/>
    <property type="molecule type" value="Genomic_DNA"/>
</dbReference>
<dbReference type="GO" id="GO:0005524">
    <property type="term" value="F:ATP binding"/>
    <property type="evidence" value="ECO:0007669"/>
    <property type="project" value="UniProtKB-KW"/>
</dbReference>
<evidence type="ECO:0000256" key="1">
    <source>
        <dbReference type="ARBA" id="ARBA00005417"/>
    </source>
</evidence>
<gene>
    <name evidence="6" type="ORF">SAMN06295933_3535</name>
</gene>
<dbReference type="RefSeq" id="WP_085104675.1">
    <property type="nucleotide sequence ID" value="NZ_FWZU01000008.1"/>
</dbReference>
<name>A0A1X7F0V8_9BACT</name>
<dbReference type="PROSITE" id="PS00211">
    <property type="entry name" value="ABC_TRANSPORTER_1"/>
    <property type="match status" value="1"/>
</dbReference>
<accession>A0A1X7F0V8</accession>
<dbReference type="InterPro" id="IPR003593">
    <property type="entry name" value="AAA+_ATPase"/>
</dbReference>
<dbReference type="InterPro" id="IPR017871">
    <property type="entry name" value="ABC_transporter-like_CS"/>
</dbReference>
<sequence>MLKATNLTFKYEKNKPWLFEDFDLSIAPGEIVGLPGPSGRGKSTLAKILAGYLSSHEAGEVLIDGSPLRLNEFCPAQLIFQHPELAVNPRWKIKETLCEAGTPDKNLLEELSINNAWLERYPHELSGGELQRICLARALNPKVKYLLCDEMTSMLDALTQAAIWKVVLGVAKKRNLGLLVISHDGALISRLCDRTIPYFLS</sequence>
<evidence type="ECO:0000313" key="7">
    <source>
        <dbReference type="Proteomes" id="UP000192906"/>
    </source>
</evidence>
<evidence type="ECO:0000313" key="6">
    <source>
        <dbReference type="EMBL" id="SMF43157.1"/>
    </source>
</evidence>
<keyword evidence="7" id="KW-1185">Reference proteome</keyword>